<dbReference type="Proteomes" id="UP001358586">
    <property type="component" value="Chromosome 2"/>
</dbReference>
<dbReference type="InterPro" id="IPR052929">
    <property type="entry name" value="RNase_H-like_EbsB-rel"/>
</dbReference>
<evidence type="ECO:0000259" key="1">
    <source>
        <dbReference type="Pfam" id="PF13456"/>
    </source>
</evidence>
<dbReference type="InterPro" id="IPR044730">
    <property type="entry name" value="RNase_H-like_dom_plant"/>
</dbReference>
<comment type="caution">
    <text evidence="2">The sequence shown here is derived from an EMBL/GenBank/DDBJ whole genome shotgun (WGS) entry which is preliminary data.</text>
</comment>
<sequence length="87" mass="9790">MAAGTYPFEHLADTMVAEARACLSAVILLNELGFREVVVEGDSLTIMKKLRVHVEDRLAISVLIKEIRVRAQNFDSVEYNFIPRQGN</sequence>
<proteinExistence type="predicted"/>
<gene>
    <name evidence="2" type="ORF">PVK06_005509</name>
</gene>
<dbReference type="InterPro" id="IPR012337">
    <property type="entry name" value="RNaseH-like_sf"/>
</dbReference>
<dbReference type="SUPFAM" id="SSF53098">
    <property type="entry name" value="Ribonuclease H-like"/>
    <property type="match status" value="1"/>
</dbReference>
<accession>A0ABR0QVU7</accession>
<protein>
    <recommendedName>
        <fullName evidence="1">RNase H type-1 domain-containing protein</fullName>
    </recommendedName>
</protein>
<dbReference type="InterPro" id="IPR002156">
    <property type="entry name" value="RNaseH_domain"/>
</dbReference>
<keyword evidence="3" id="KW-1185">Reference proteome</keyword>
<dbReference type="PANTHER" id="PTHR47074">
    <property type="entry name" value="BNAC02G40300D PROTEIN"/>
    <property type="match status" value="1"/>
</dbReference>
<organism evidence="2 3">
    <name type="scientific">Gossypium arboreum</name>
    <name type="common">Tree cotton</name>
    <name type="synonym">Gossypium nanking</name>
    <dbReference type="NCBI Taxonomy" id="29729"/>
    <lineage>
        <taxon>Eukaryota</taxon>
        <taxon>Viridiplantae</taxon>
        <taxon>Streptophyta</taxon>
        <taxon>Embryophyta</taxon>
        <taxon>Tracheophyta</taxon>
        <taxon>Spermatophyta</taxon>
        <taxon>Magnoliopsida</taxon>
        <taxon>eudicotyledons</taxon>
        <taxon>Gunneridae</taxon>
        <taxon>Pentapetalae</taxon>
        <taxon>rosids</taxon>
        <taxon>malvids</taxon>
        <taxon>Malvales</taxon>
        <taxon>Malvaceae</taxon>
        <taxon>Malvoideae</taxon>
        <taxon>Gossypium</taxon>
    </lineage>
</organism>
<feature type="domain" description="RNase H type-1" evidence="1">
    <location>
        <begin position="3"/>
        <end position="87"/>
    </location>
</feature>
<dbReference type="InterPro" id="IPR036397">
    <property type="entry name" value="RNaseH_sf"/>
</dbReference>
<dbReference type="PANTHER" id="PTHR47074:SF61">
    <property type="entry name" value="RNASE H TYPE-1 DOMAIN-CONTAINING PROTEIN"/>
    <property type="match status" value="1"/>
</dbReference>
<dbReference type="Pfam" id="PF13456">
    <property type="entry name" value="RVT_3"/>
    <property type="match status" value="1"/>
</dbReference>
<reference evidence="2 3" key="1">
    <citation type="submission" date="2023-03" db="EMBL/GenBank/DDBJ databases">
        <title>WGS of Gossypium arboreum.</title>
        <authorList>
            <person name="Yu D."/>
        </authorList>
    </citation>
    <scope>NUCLEOTIDE SEQUENCE [LARGE SCALE GENOMIC DNA]</scope>
    <source>
        <tissue evidence="2">Leaf</tissue>
    </source>
</reference>
<evidence type="ECO:0000313" key="3">
    <source>
        <dbReference type="Proteomes" id="UP001358586"/>
    </source>
</evidence>
<dbReference type="EMBL" id="JARKNE010000002">
    <property type="protein sequence ID" value="KAK5843078.1"/>
    <property type="molecule type" value="Genomic_DNA"/>
</dbReference>
<name>A0ABR0QVU7_GOSAR</name>
<evidence type="ECO:0000313" key="2">
    <source>
        <dbReference type="EMBL" id="KAK5843078.1"/>
    </source>
</evidence>
<dbReference type="CDD" id="cd06222">
    <property type="entry name" value="RNase_H_like"/>
    <property type="match status" value="1"/>
</dbReference>
<dbReference type="Gene3D" id="3.30.420.10">
    <property type="entry name" value="Ribonuclease H-like superfamily/Ribonuclease H"/>
    <property type="match status" value="1"/>
</dbReference>